<reference evidence="3" key="1">
    <citation type="submission" date="2024-07" db="EMBL/GenBank/DDBJ databases">
        <authorList>
            <person name="Yu S.T."/>
        </authorList>
    </citation>
    <scope>NUCLEOTIDE SEQUENCE</scope>
    <source>
        <strain evidence="3">R35</strain>
    </source>
</reference>
<evidence type="ECO:0000313" key="3">
    <source>
        <dbReference type="EMBL" id="XDQ64011.1"/>
    </source>
</evidence>
<dbReference type="InterPro" id="IPR052955">
    <property type="entry name" value="UPF0703_membrane_permease"/>
</dbReference>
<organism evidence="3">
    <name type="scientific">Streptomyces sp. R35</name>
    <dbReference type="NCBI Taxonomy" id="3238630"/>
    <lineage>
        <taxon>Bacteria</taxon>
        <taxon>Bacillati</taxon>
        <taxon>Actinomycetota</taxon>
        <taxon>Actinomycetes</taxon>
        <taxon>Kitasatosporales</taxon>
        <taxon>Streptomycetaceae</taxon>
        <taxon>Streptomyces</taxon>
    </lineage>
</organism>
<dbReference type="NCBIfam" id="TIGR03943">
    <property type="entry name" value="TIGR03943 family putative permease subunit"/>
    <property type="match status" value="1"/>
</dbReference>
<dbReference type="PANTHER" id="PTHR40047">
    <property type="entry name" value="UPF0703 PROTEIN YCGQ"/>
    <property type="match status" value="1"/>
</dbReference>
<proteinExistence type="predicted"/>
<feature type="domain" description="DUF1980" evidence="2">
    <location>
        <begin position="108"/>
        <end position="205"/>
    </location>
</feature>
<evidence type="ECO:0000256" key="1">
    <source>
        <dbReference type="SAM" id="MobiDB-lite"/>
    </source>
</evidence>
<protein>
    <submittedName>
        <fullName evidence="3">TIGR03943 family protein</fullName>
    </submittedName>
</protein>
<feature type="compositionally biased region" description="Basic residues" evidence="1">
    <location>
        <begin position="8"/>
        <end position="17"/>
    </location>
</feature>
<accession>A0AB39SCR0</accession>
<dbReference type="InterPro" id="IPR015402">
    <property type="entry name" value="DUF1980"/>
</dbReference>
<feature type="region of interest" description="Disordered" evidence="1">
    <location>
        <begin position="1"/>
        <end position="27"/>
    </location>
</feature>
<dbReference type="PANTHER" id="PTHR40047:SF1">
    <property type="entry name" value="UPF0703 PROTEIN YCGQ"/>
    <property type="match status" value="1"/>
</dbReference>
<dbReference type="InterPro" id="IPR048447">
    <property type="entry name" value="DUF1980_C"/>
</dbReference>
<dbReference type="Pfam" id="PF21537">
    <property type="entry name" value="DUF1980_C"/>
    <property type="match status" value="1"/>
</dbReference>
<evidence type="ECO:0000259" key="2">
    <source>
        <dbReference type="Pfam" id="PF21537"/>
    </source>
</evidence>
<dbReference type="AlphaFoldDB" id="A0AB39SCR0"/>
<gene>
    <name evidence="3" type="ORF">AB5J50_26120</name>
</gene>
<sequence length="208" mass="22552">MGPAHAARQARHHRHAARQPGLNPPRHSLTLTKSRYRAAHGQQFPTPRIAWLLAVPAAALLLFPPPALGSYSAEREAAQRAAQGVGTFPALPSGNPVELTLGQFTSRAIYDSGRSLSGRTVRMTGFVTRGDNGTWYLARLLITCCAADASTYKIRIKGADAPVNDTWVTVTGTWHPKGKLGSEEAWPPVLDATAVKTVKQPDNPYERR</sequence>
<name>A0AB39SCR0_9ACTN</name>
<dbReference type="RefSeq" id="WP_369260716.1">
    <property type="nucleotide sequence ID" value="NZ_CP163440.1"/>
</dbReference>
<dbReference type="EMBL" id="CP163440">
    <property type="protein sequence ID" value="XDQ64011.1"/>
    <property type="molecule type" value="Genomic_DNA"/>
</dbReference>